<protein>
    <recommendedName>
        <fullName evidence="1">Siroheme biosynthesis protein Met8 C-terminal domain-containing protein</fullName>
    </recommendedName>
</protein>
<name>A0A367IPK1_RHIAZ</name>
<dbReference type="SUPFAM" id="SSF75615">
    <property type="entry name" value="Siroheme synthase middle domains-like"/>
    <property type="match status" value="1"/>
</dbReference>
<organism evidence="2 3">
    <name type="scientific">Rhizopus azygosporus</name>
    <name type="common">Rhizopus microsporus var. azygosporus</name>
    <dbReference type="NCBI Taxonomy" id="86630"/>
    <lineage>
        <taxon>Eukaryota</taxon>
        <taxon>Fungi</taxon>
        <taxon>Fungi incertae sedis</taxon>
        <taxon>Mucoromycota</taxon>
        <taxon>Mucoromycotina</taxon>
        <taxon>Mucoromycetes</taxon>
        <taxon>Mucorales</taxon>
        <taxon>Mucorineae</taxon>
        <taxon>Rhizopodaceae</taxon>
        <taxon>Rhizopus</taxon>
    </lineage>
</organism>
<dbReference type="InterPro" id="IPR028162">
    <property type="entry name" value="Met8_C"/>
</dbReference>
<feature type="domain" description="Siroheme biosynthesis protein Met8 C-terminal" evidence="1">
    <location>
        <begin position="2"/>
        <end position="51"/>
    </location>
</feature>
<keyword evidence="3" id="KW-1185">Reference proteome</keyword>
<proteinExistence type="predicted"/>
<gene>
    <name evidence="2" type="ORF">CU097_000600</name>
</gene>
<evidence type="ECO:0000259" key="1">
    <source>
        <dbReference type="Pfam" id="PF14823"/>
    </source>
</evidence>
<dbReference type="EMBL" id="PJQL01004387">
    <property type="protein sequence ID" value="RCH79624.1"/>
    <property type="molecule type" value="Genomic_DNA"/>
</dbReference>
<dbReference type="Gene3D" id="1.10.3280.10">
    <property type="entry name" value="Siroheme synthase, domain 3"/>
    <property type="match status" value="1"/>
</dbReference>
<accession>A0A367IPK1</accession>
<dbReference type="OrthoDB" id="1721126at2759"/>
<reference evidence="2 3" key="1">
    <citation type="journal article" date="2018" name="G3 (Bethesda)">
        <title>Phylogenetic and Phylogenomic Definition of Rhizopus Species.</title>
        <authorList>
            <person name="Gryganskyi A.P."/>
            <person name="Golan J."/>
            <person name="Dolatabadi S."/>
            <person name="Mondo S."/>
            <person name="Robb S."/>
            <person name="Idnurm A."/>
            <person name="Muszewska A."/>
            <person name="Steczkiewicz K."/>
            <person name="Masonjones S."/>
            <person name="Liao H.L."/>
            <person name="Gajdeczka M.T."/>
            <person name="Anike F."/>
            <person name="Vuek A."/>
            <person name="Anishchenko I.M."/>
            <person name="Voigt K."/>
            <person name="de Hoog G.S."/>
            <person name="Smith M.E."/>
            <person name="Heitman J."/>
            <person name="Vilgalys R."/>
            <person name="Stajich J.E."/>
        </authorList>
    </citation>
    <scope>NUCLEOTIDE SEQUENCE [LARGE SCALE GENOMIC DNA]</scope>
    <source>
        <strain evidence="2 3">CBS 357.93</strain>
    </source>
</reference>
<dbReference type="Pfam" id="PF14823">
    <property type="entry name" value="Sirohm_synth_C"/>
    <property type="match status" value="1"/>
</dbReference>
<dbReference type="Proteomes" id="UP000252139">
    <property type="component" value="Unassembled WGS sequence"/>
</dbReference>
<dbReference type="AlphaFoldDB" id="A0A367IPK1"/>
<comment type="caution">
    <text evidence="2">The sequence shown here is derived from an EMBL/GenBank/DDBJ whole genome shotgun (WGS) entry which is preliminary data.</text>
</comment>
<evidence type="ECO:0000313" key="3">
    <source>
        <dbReference type="Proteomes" id="UP000252139"/>
    </source>
</evidence>
<sequence length="83" mass="9650">MGCVIERMSRLRAKVKEWEPSMKNSGKRMTWVTLLCEKWELDGMAKLNEVDEEQEAAVFEGLRKHFLIDNVPSVENILSRKAL</sequence>
<evidence type="ECO:0000313" key="2">
    <source>
        <dbReference type="EMBL" id="RCH79624.1"/>
    </source>
</evidence>